<dbReference type="GeneID" id="43673517"/>
<feature type="region of interest" description="Disordered" evidence="1">
    <location>
        <begin position="1"/>
        <end position="26"/>
    </location>
</feature>
<proteinExistence type="predicted"/>
<feature type="compositionally biased region" description="Basic and acidic residues" evidence="1">
    <location>
        <begin position="136"/>
        <end position="145"/>
    </location>
</feature>
<organism evidence="2 3">
    <name type="scientific">Aspergillus pseudonomiae</name>
    <dbReference type="NCBI Taxonomy" id="1506151"/>
    <lineage>
        <taxon>Eukaryota</taxon>
        <taxon>Fungi</taxon>
        <taxon>Dikarya</taxon>
        <taxon>Ascomycota</taxon>
        <taxon>Pezizomycotina</taxon>
        <taxon>Eurotiomycetes</taxon>
        <taxon>Eurotiomycetidae</taxon>
        <taxon>Eurotiales</taxon>
        <taxon>Aspergillaceae</taxon>
        <taxon>Aspergillus</taxon>
        <taxon>Aspergillus subgen. Circumdati</taxon>
    </lineage>
</organism>
<evidence type="ECO:0000313" key="3">
    <source>
        <dbReference type="Proteomes" id="UP000325579"/>
    </source>
</evidence>
<feature type="region of interest" description="Disordered" evidence="1">
    <location>
        <begin position="217"/>
        <end position="277"/>
    </location>
</feature>
<feature type="compositionally biased region" description="Basic and acidic residues" evidence="1">
    <location>
        <begin position="232"/>
        <end position="243"/>
    </location>
</feature>
<feature type="compositionally biased region" description="Polar residues" evidence="1">
    <location>
        <begin position="255"/>
        <end position="268"/>
    </location>
</feature>
<dbReference type="OrthoDB" id="1727108at2759"/>
<dbReference type="Proteomes" id="UP000325579">
    <property type="component" value="Unassembled WGS sequence"/>
</dbReference>
<protein>
    <submittedName>
        <fullName evidence="2">Uncharacterized protein</fullName>
    </submittedName>
</protein>
<feature type="compositionally biased region" description="Polar residues" evidence="1">
    <location>
        <begin position="149"/>
        <end position="166"/>
    </location>
</feature>
<feature type="compositionally biased region" description="Basic residues" evidence="1">
    <location>
        <begin position="1"/>
        <end position="19"/>
    </location>
</feature>
<feature type="compositionally biased region" description="Polar residues" evidence="1">
    <location>
        <begin position="84"/>
        <end position="99"/>
    </location>
</feature>
<name>A0A5N7CWJ0_9EURO</name>
<sequence>MKTKAKGKSKGKGKNKVKKDHTNNKDNTWLKHLRICTTASNETITEMNPGRVPKEFITQIEAALRIEDDTLDQPLLAKNEDTNAETTVKQVEPNTNSNEEPPRVGSLKRRLKMTFTGNPLKLSGGDSDRYNCQIHSQDKATRSEHSGSGAASLTDSNTTGTHGSIHSPTKKSPTTPPTPKFLKYVRSANDYIFLDLDFLETDTSNKVIQGGSLSAMEDMKQQAPGVSPPGKKSPETGGHDTKKGLQKQIAHIRSLTGTEVRTVSPTDSKSPRRVDDSRQWNTVNLRCTTCRGNCPICSVACCRYAEAQQTIADPETKPEKTNNARHMLQMIEGLANPEAAADVYVQTVVADAQLGYGRHTGKASYRSEYC</sequence>
<feature type="region of interest" description="Disordered" evidence="1">
    <location>
        <begin position="136"/>
        <end position="181"/>
    </location>
</feature>
<evidence type="ECO:0000313" key="2">
    <source>
        <dbReference type="EMBL" id="KAE8398556.1"/>
    </source>
</evidence>
<keyword evidence="3" id="KW-1185">Reference proteome</keyword>
<dbReference type="EMBL" id="ML736854">
    <property type="protein sequence ID" value="KAE8398556.1"/>
    <property type="molecule type" value="Genomic_DNA"/>
</dbReference>
<gene>
    <name evidence="2" type="ORF">BDV37DRAFT_290942</name>
</gene>
<dbReference type="RefSeq" id="XP_031935875.1">
    <property type="nucleotide sequence ID" value="XM_032088826.1"/>
</dbReference>
<accession>A0A5N7CWJ0</accession>
<feature type="region of interest" description="Disordered" evidence="1">
    <location>
        <begin position="78"/>
        <end position="110"/>
    </location>
</feature>
<evidence type="ECO:0000256" key="1">
    <source>
        <dbReference type="SAM" id="MobiDB-lite"/>
    </source>
</evidence>
<reference evidence="2 3" key="1">
    <citation type="submission" date="2019-04" db="EMBL/GenBank/DDBJ databases">
        <authorList>
            <consortium name="DOE Joint Genome Institute"/>
            <person name="Mondo S."/>
            <person name="Kjaerbolling I."/>
            <person name="Vesth T."/>
            <person name="Frisvad J.C."/>
            <person name="Nybo J.L."/>
            <person name="Theobald S."/>
            <person name="Kildgaard S."/>
            <person name="Isbrandt T."/>
            <person name="Kuo A."/>
            <person name="Sato A."/>
            <person name="Lyhne E.K."/>
            <person name="Kogle M.E."/>
            <person name="Wiebenga A."/>
            <person name="Kun R.S."/>
            <person name="Lubbers R.J."/>
            <person name="Makela M.R."/>
            <person name="Barry K."/>
            <person name="Chovatia M."/>
            <person name="Clum A."/>
            <person name="Daum C."/>
            <person name="Haridas S."/>
            <person name="He G."/>
            <person name="LaButti K."/>
            <person name="Lipzen A."/>
            <person name="Riley R."/>
            <person name="Salamov A."/>
            <person name="Simmons B.A."/>
            <person name="Magnuson J.K."/>
            <person name="Henrissat B."/>
            <person name="Mortensen U.H."/>
            <person name="Larsen T.O."/>
            <person name="Devries R.P."/>
            <person name="Grigoriev I.V."/>
            <person name="Machida M."/>
            <person name="Baker S.E."/>
            <person name="Andersen M.R."/>
            <person name="Cantor M.N."/>
            <person name="Hua S.X."/>
        </authorList>
    </citation>
    <scope>NUCLEOTIDE SEQUENCE [LARGE SCALE GENOMIC DNA]</scope>
    <source>
        <strain evidence="2 3">CBS 119388</strain>
    </source>
</reference>
<dbReference type="AlphaFoldDB" id="A0A5N7CWJ0"/>